<accession>A0AAN5I0M0</accession>
<reference evidence="3" key="1">
    <citation type="submission" date="2022-10" db="EMBL/GenBank/DDBJ databases">
        <title>Genome assembly of Pristionchus species.</title>
        <authorList>
            <person name="Yoshida K."/>
            <person name="Sommer R.J."/>
        </authorList>
    </citation>
    <scope>NUCLEOTIDE SEQUENCE [LARGE SCALE GENOMIC DNA]</scope>
    <source>
        <strain evidence="3">RS5460</strain>
    </source>
</reference>
<feature type="compositionally biased region" description="Basic and acidic residues" evidence="1">
    <location>
        <begin position="1"/>
        <end position="13"/>
    </location>
</feature>
<dbReference type="EMBL" id="BTRK01000004">
    <property type="protein sequence ID" value="GMR47488.1"/>
    <property type="molecule type" value="Genomic_DNA"/>
</dbReference>
<feature type="non-terminal residue" evidence="2">
    <location>
        <position position="90"/>
    </location>
</feature>
<dbReference type="Proteomes" id="UP001328107">
    <property type="component" value="Unassembled WGS sequence"/>
</dbReference>
<evidence type="ECO:0000256" key="1">
    <source>
        <dbReference type="SAM" id="MobiDB-lite"/>
    </source>
</evidence>
<sequence length="90" mass="10525">WRENEVTGADNERGPSYNTRKAARRRAETVNMAEYKEPEDVRTAVRTYEEDPDVRTGMEHLQTAREKEEAEVVRNGDDEDFFGNLFDENN</sequence>
<protein>
    <submittedName>
        <fullName evidence="2">Uncharacterized protein</fullName>
    </submittedName>
</protein>
<comment type="caution">
    <text evidence="2">The sequence shown here is derived from an EMBL/GenBank/DDBJ whole genome shotgun (WGS) entry which is preliminary data.</text>
</comment>
<keyword evidence="3" id="KW-1185">Reference proteome</keyword>
<evidence type="ECO:0000313" key="2">
    <source>
        <dbReference type="EMBL" id="GMR47488.1"/>
    </source>
</evidence>
<name>A0AAN5I0M0_9BILA</name>
<proteinExistence type="predicted"/>
<evidence type="ECO:0000313" key="3">
    <source>
        <dbReference type="Proteomes" id="UP001328107"/>
    </source>
</evidence>
<feature type="region of interest" description="Disordered" evidence="1">
    <location>
        <begin position="1"/>
        <end position="25"/>
    </location>
</feature>
<organism evidence="2 3">
    <name type="scientific">Pristionchus mayeri</name>
    <dbReference type="NCBI Taxonomy" id="1317129"/>
    <lineage>
        <taxon>Eukaryota</taxon>
        <taxon>Metazoa</taxon>
        <taxon>Ecdysozoa</taxon>
        <taxon>Nematoda</taxon>
        <taxon>Chromadorea</taxon>
        <taxon>Rhabditida</taxon>
        <taxon>Rhabditina</taxon>
        <taxon>Diplogasteromorpha</taxon>
        <taxon>Diplogasteroidea</taxon>
        <taxon>Neodiplogasteridae</taxon>
        <taxon>Pristionchus</taxon>
    </lineage>
</organism>
<dbReference type="AlphaFoldDB" id="A0AAN5I0M0"/>
<feature type="non-terminal residue" evidence="2">
    <location>
        <position position="1"/>
    </location>
</feature>
<gene>
    <name evidence="2" type="ORF">PMAYCL1PPCAC_17683</name>
</gene>